<dbReference type="Pfam" id="PF03358">
    <property type="entry name" value="FMN_red"/>
    <property type="match status" value="1"/>
</dbReference>
<evidence type="ECO:0000256" key="1">
    <source>
        <dbReference type="ARBA" id="ARBA00001917"/>
    </source>
</evidence>
<dbReference type="SUPFAM" id="SSF52218">
    <property type="entry name" value="Flavoproteins"/>
    <property type="match status" value="1"/>
</dbReference>
<dbReference type="Proteomes" id="UP000194450">
    <property type="component" value="Unassembled WGS sequence"/>
</dbReference>
<organism evidence="4 5">
    <name type="scientific">Pseudidiomarina planktonica</name>
    <dbReference type="NCBI Taxonomy" id="1323738"/>
    <lineage>
        <taxon>Bacteria</taxon>
        <taxon>Pseudomonadati</taxon>
        <taxon>Pseudomonadota</taxon>
        <taxon>Gammaproteobacteria</taxon>
        <taxon>Alteromonadales</taxon>
        <taxon>Idiomarinaceae</taxon>
        <taxon>Pseudidiomarina</taxon>
    </lineage>
</organism>
<evidence type="ECO:0000313" key="5">
    <source>
        <dbReference type="Proteomes" id="UP000194450"/>
    </source>
</evidence>
<dbReference type="PANTHER" id="PTHR30543:SF21">
    <property type="entry name" value="NAD(P)H-DEPENDENT FMN REDUCTASE LOT6"/>
    <property type="match status" value="1"/>
</dbReference>
<dbReference type="GO" id="GO:0016491">
    <property type="term" value="F:oxidoreductase activity"/>
    <property type="evidence" value="ECO:0007669"/>
    <property type="project" value="InterPro"/>
</dbReference>
<sequence>MKVLILAGSSRKDSLNQKLQKRLAEVAEGLNMTVNLYPAEALDAPIYNGDYEEANGYPESIKSLNNAISNADKVVIVSPEYNSSVPPLLKNAIDWSSRENIAVWKSKVVLLAAASPGALGGLRSLSHLRDILSNLKAWIAPEFGSIKNASAKEIADTDHEFLQHFLQQGD</sequence>
<reference evidence="5" key="1">
    <citation type="submission" date="2017-04" db="EMBL/GenBank/DDBJ databases">
        <authorList>
            <person name="Varghese N."/>
            <person name="Submissions S."/>
        </authorList>
    </citation>
    <scope>NUCLEOTIDE SEQUENCE [LARGE SCALE GENOMIC DNA]</scope>
</reference>
<dbReference type="InterPro" id="IPR050712">
    <property type="entry name" value="NAD(P)H-dep_reductase"/>
</dbReference>
<dbReference type="PANTHER" id="PTHR30543">
    <property type="entry name" value="CHROMATE REDUCTASE"/>
    <property type="match status" value="1"/>
</dbReference>
<keyword evidence="2" id="KW-0285">Flavoprotein</keyword>
<dbReference type="EMBL" id="FXWH01000002">
    <property type="protein sequence ID" value="SMQ79931.1"/>
    <property type="molecule type" value="Genomic_DNA"/>
</dbReference>
<dbReference type="Gene3D" id="3.40.50.360">
    <property type="match status" value="1"/>
</dbReference>
<dbReference type="InterPro" id="IPR005025">
    <property type="entry name" value="FMN_Rdtase-like_dom"/>
</dbReference>
<accession>A0A1Y6FY77</accession>
<keyword evidence="2" id="KW-0288">FMN</keyword>
<dbReference type="InterPro" id="IPR029039">
    <property type="entry name" value="Flavoprotein-like_sf"/>
</dbReference>
<dbReference type="GO" id="GO:0005829">
    <property type="term" value="C:cytosol"/>
    <property type="evidence" value="ECO:0007669"/>
    <property type="project" value="TreeGrafter"/>
</dbReference>
<name>A0A1Y6FY77_9GAMM</name>
<proteinExistence type="predicted"/>
<evidence type="ECO:0000313" key="4">
    <source>
        <dbReference type="EMBL" id="SMQ79931.1"/>
    </source>
</evidence>
<dbReference type="AlphaFoldDB" id="A0A1Y6FY77"/>
<evidence type="ECO:0000256" key="2">
    <source>
        <dbReference type="ARBA" id="ARBA00022643"/>
    </source>
</evidence>
<dbReference type="GO" id="GO:0010181">
    <property type="term" value="F:FMN binding"/>
    <property type="evidence" value="ECO:0007669"/>
    <property type="project" value="TreeGrafter"/>
</dbReference>
<comment type="cofactor">
    <cofactor evidence="1">
        <name>FMN</name>
        <dbReference type="ChEBI" id="CHEBI:58210"/>
    </cofactor>
</comment>
<feature type="domain" description="NADPH-dependent FMN reductase-like" evidence="3">
    <location>
        <begin position="1"/>
        <end position="147"/>
    </location>
</feature>
<protein>
    <submittedName>
        <fullName evidence="4">NAD(P)H-dependent FMN reductase</fullName>
    </submittedName>
</protein>
<dbReference type="RefSeq" id="WP_086434991.1">
    <property type="nucleotide sequence ID" value="NZ_FXWH01000002.1"/>
</dbReference>
<dbReference type="OrthoDB" id="5767802at2"/>
<evidence type="ECO:0000259" key="3">
    <source>
        <dbReference type="Pfam" id="PF03358"/>
    </source>
</evidence>
<gene>
    <name evidence="4" type="ORF">SAMN06297229_1853</name>
</gene>
<keyword evidence="5" id="KW-1185">Reference proteome</keyword>